<dbReference type="EMBL" id="JAAAHW010007946">
    <property type="protein sequence ID" value="KAF9945661.1"/>
    <property type="molecule type" value="Genomic_DNA"/>
</dbReference>
<dbReference type="InterPro" id="IPR006179">
    <property type="entry name" value="5_nucleotidase/apyrase"/>
</dbReference>
<keyword evidence="1" id="KW-0732">Signal</keyword>
<proteinExistence type="predicted"/>
<dbReference type="SUPFAM" id="SSF56300">
    <property type="entry name" value="Metallo-dependent phosphatases"/>
    <property type="match status" value="1"/>
</dbReference>
<sequence length="211" mass="22935">MRIQNAGIRIARLVPLALVGTAAVLSQVHAQADNNGWLNLTVIHTNDVHSRVDPVNALGGTCTADDIAKGNCYGGAARHKTLIQQLRKGKQHSLLLDGGDEFQGTLFYTYYKGNVTADVMNDLGYDLTTVGNHEWDDGPSNVARYWEKLKMPIVCANIDFTKNPELAKLVKPYHIFEDLGIAIIGYITPTTADISNSGPTVSFTDPIVAVQ</sequence>
<dbReference type="InterPro" id="IPR004843">
    <property type="entry name" value="Calcineurin-like_PHP"/>
</dbReference>
<protein>
    <recommendedName>
        <fullName evidence="2">Calcineurin-like phosphoesterase domain-containing protein</fullName>
    </recommendedName>
</protein>
<evidence type="ECO:0000313" key="4">
    <source>
        <dbReference type="Proteomes" id="UP000749646"/>
    </source>
</evidence>
<gene>
    <name evidence="3" type="ORF">BGZ65_010505</name>
</gene>
<evidence type="ECO:0000313" key="3">
    <source>
        <dbReference type="EMBL" id="KAF9945661.1"/>
    </source>
</evidence>
<organism evidence="3 4">
    <name type="scientific">Modicella reniformis</name>
    <dbReference type="NCBI Taxonomy" id="1440133"/>
    <lineage>
        <taxon>Eukaryota</taxon>
        <taxon>Fungi</taxon>
        <taxon>Fungi incertae sedis</taxon>
        <taxon>Mucoromycota</taxon>
        <taxon>Mortierellomycotina</taxon>
        <taxon>Mortierellomycetes</taxon>
        <taxon>Mortierellales</taxon>
        <taxon>Mortierellaceae</taxon>
        <taxon>Modicella</taxon>
    </lineage>
</organism>
<evidence type="ECO:0000259" key="2">
    <source>
        <dbReference type="Pfam" id="PF00149"/>
    </source>
</evidence>
<comment type="caution">
    <text evidence="3">The sequence shown here is derived from an EMBL/GenBank/DDBJ whole genome shotgun (WGS) entry which is preliminary data.</text>
</comment>
<dbReference type="PANTHER" id="PTHR11575">
    <property type="entry name" value="5'-NUCLEOTIDASE-RELATED"/>
    <property type="match status" value="1"/>
</dbReference>
<reference evidence="3" key="1">
    <citation type="journal article" date="2020" name="Fungal Divers.">
        <title>Resolving the Mortierellaceae phylogeny through synthesis of multi-gene phylogenetics and phylogenomics.</title>
        <authorList>
            <person name="Vandepol N."/>
            <person name="Liber J."/>
            <person name="Desiro A."/>
            <person name="Na H."/>
            <person name="Kennedy M."/>
            <person name="Barry K."/>
            <person name="Grigoriev I.V."/>
            <person name="Miller A.N."/>
            <person name="O'Donnell K."/>
            <person name="Stajich J.E."/>
            <person name="Bonito G."/>
        </authorList>
    </citation>
    <scope>NUCLEOTIDE SEQUENCE</scope>
    <source>
        <strain evidence="3">MES-2147</strain>
    </source>
</reference>
<dbReference type="InterPro" id="IPR029052">
    <property type="entry name" value="Metallo-depent_PP-like"/>
</dbReference>
<dbReference type="PANTHER" id="PTHR11575:SF24">
    <property type="entry name" value="5'-NUCLEOTIDASE"/>
    <property type="match status" value="1"/>
</dbReference>
<dbReference type="Proteomes" id="UP000749646">
    <property type="component" value="Unassembled WGS sequence"/>
</dbReference>
<dbReference type="Pfam" id="PF00149">
    <property type="entry name" value="Metallophos"/>
    <property type="match status" value="1"/>
</dbReference>
<dbReference type="AlphaFoldDB" id="A0A9P6ISJ6"/>
<dbReference type="GO" id="GO:0000166">
    <property type="term" value="F:nucleotide binding"/>
    <property type="evidence" value="ECO:0007669"/>
    <property type="project" value="InterPro"/>
</dbReference>
<keyword evidence="4" id="KW-1185">Reference proteome</keyword>
<accession>A0A9P6ISJ6</accession>
<dbReference type="GO" id="GO:0046872">
    <property type="term" value="F:metal ion binding"/>
    <property type="evidence" value="ECO:0007669"/>
    <property type="project" value="InterPro"/>
</dbReference>
<dbReference type="Gene3D" id="3.60.21.10">
    <property type="match status" value="1"/>
</dbReference>
<dbReference type="GO" id="GO:0009166">
    <property type="term" value="P:nucleotide catabolic process"/>
    <property type="evidence" value="ECO:0007669"/>
    <property type="project" value="InterPro"/>
</dbReference>
<feature type="signal peptide" evidence="1">
    <location>
        <begin position="1"/>
        <end position="30"/>
    </location>
</feature>
<dbReference type="InterPro" id="IPR006146">
    <property type="entry name" value="5'-Nucleotdase_CS"/>
</dbReference>
<feature type="chain" id="PRO_5040372849" description="Calcineurin-like phosphoesterase domain-containing protein" evidence="1">
    <location>
        <begin position="31"/>
        <end position="211"/>
    </location>
</feature>
<evidence type="ECO:0000256" key="1">
    <source>
        <dbReference type="SAM" id="SignalP"/>
    </source>
</evidence>
<dbReference type="PROSITE" id="PS00785">
    <property type="entry name" value="5_NUCLEOTIDASE_1"/>
    <property type="match status" value="1"/>
</dbReference>
<feature type="non-terminal residue" evidence="3">
    <location>
        <position position="1"/>
    </location>
</feature>
<feature type="domain" description="Calcineurin-like phosphoesterase" evidence="2">
    <location>
        <begin position="41"/>
        <end position="175"/>
    </location>
</feature>
<dbReference type="GO" id="GO:0016788">
    <property type="term" value="F:hydrolase activity, acting on ester bonds"/>
    <property type="evidence" value="ECO:0007669"/>
    <property type="project" value="InterPro"/>
</dbReference>
<name>A0A9P6ISJ6_9FUNG</name>
<dbReference type="OrthoDB" id="10252235at2759"/>